<organism evidence="3 4">
    <name type="scientific">Solanum commersonii</name>
    <name type="common">Commerson's wild potato</name>
    <name type="synonym">Commerson's nightshade</name>
    <dbReference type="NCBI Taxonomy" id="4109"/>
    <lineage>
        <taxon>Eukaryota</taxon>
        <taxon>Viridiplantae</taxon>
        <taxon>Streptophyta</taxon>
        <taxon>Embryophyta</taxon>
        <taxon>Tracheophyta</taxon>
        <taxon>Spermatophyta</taxon>
        <taxon>Magnoliopsida</taxon>
        <taxon>eudicotyledons</taxon>
        <taxon>Gunneridae</taxon>
        <taxon>Pentapetalae</taxon>
        <taxon>asterids</taxon>
        <taxon>lamiids</taxon>
        <taxon>Solanales</taxon>
        <taxon>Solanaceae</taxon>
        <taxon>Solanoideae</taxon>
        <taxon>Solaneae</taxon>
        <taxon>Solanum</taxon>
    </lineage>
</organism>
<feature type="compositionally biased region" description="Basic and acidic residues" evidence="1">
    <location>
        <begin position="19"/>
        <end position="41"/>
    </location>
</feature>
<dbReference type="Gene3D" id="3.40.50.1820">
    <property type="entry name" value="alpha/beta hydrolase"/>
    <property type="match status" value="1"/>
</dbReference>
<feature type="domain" description="DUF676" evidence="2">
    <location>
        <begin position="91"/>
        <end position="319"/>
    </location>
</feature>
<comment type="caution">
    <text evidence="3">The sequence shown here is derived from an EMBL/GenBank/DDBJ whole genome shotgun (WGS) entry which is preliminary data.</text>
</comment>
<dbReference type="Proteomes" id="UP000824120">
    <property type="component" value="Chromosome 4"/>
</dbReference>
<dbReference type="AlphaFoldDB" id="A0A9J5ZL80"/>
<dbReference type="EMBL" id="JACXVP010000004">
    <property type="protein sequence ID" value="KAG5612891.1"/>
    <property type="molecule type" value="Genomic_DNA"/>
</dbReference>
<dbReference type="OrthoDB" id="273452at2759"/>
<dbReference type="PANTHER" id="PTHR12482">
    <property type="entry name" value="LIPASE ROG1-RELATED-RELATED"/>
    <property type="match status" value="1"/>
</dbReference>
<name>A0A9J5ZL80_SOLCO</name>
<dbReference type="InterPro" id="IPR007751">
    <property type="entry name" value="DUF676_lipase-like"/>
</dbReference>
<proteinExistence type="predicted"/>
<dbReference type="SUPFAM" id="SSF53474">
    <property type="entry name" value="alpha/beta-Hydrolases"/>
    <property type="match status" value="1"/>
</dbReference>
<dbReference type="InterPro" id="IPR044294">
    <property type="entry name" value="Lipase-like"/>
</dbReference>
<evidence type="ECO:0000256" key="1">
    <source>
        <dbReference type="SAM" id="MobiDB-lite"/>
    </source>
</evidence>
<sequence length="463" mass="52001">MGSSKMDKGLNFSDEDGVEERKSEMGIENKESKKSEMGIENRNKKTKRKRFFIFPKLACMRLDDEFPVVETPAHEGGFDVESSQKGPGHAPNHLVVMVNGIIGSVDDWKYAAEQFVKAYPHDIIVYRSRSNYSKLTFDGVDVMGTRLAEEVQSVVKRTPRLQKISFIGHSLGGLVCRYAIAKLYEQSSARIACGQDMECSLNGSTDSCAEEVSKRKIAGLEPVNFITCATPHFGCRGHKQAPAFCGLYSVEKVAASSSWLLGRSGRHLFLKDHDEGKPPLLLLMASDSEDLPFISALQSFKRRVAYANTNFDYLVGWSTSSLRRRSELPKHRNMKKVDKYPHIVNVDEATSVSSTEETPTMANINVHNSQEMEEAMIRGLTKLSWERVDVSFKGSIQRFLAHTAIQACQFLSHELFTLGFSPRARKKSTFLPYLDITHDTVQSYNMNSDGVDVIQHMIDNFTL</sequence>
<evidence type="ECO:0000313" key="3">
    <source>
        <dbReference type="EMBL" id="KAG5612891.1"/>
    </source>
</evidence>
<keyword evidence="4" id="KW-1185">Reference proteome</keyword>
<dbReference type="PANTHER" id="PTHR12482:SF41">
    <property type="entry name" value="ALPHA_BETA-HYDROLASES SUPERFAMILY PROTEIN"/>
    <property type="match status" value="1"/>
</dbReference>
<accession>A0A9J5ZL80</accession>
<dbReference type="InterPro" id="IPR029058">
    <property type="entry name" value="AB_hydrolase_fold"/>
</dbReference>
<feature type="region of interest" description="Disordered" evidence="1">
    <location>
        <begin position="1"/>
        <end position="41"/>
    </location>
</feature>
<dbReference type="Pfam" id="PF05057">
    <property type="entry name" value="DUF676"/>
    <property type="match status" value="1"/>
</dbReference>
<protein>
    <recommendedName>
        <fullName evidence="2">DUF676 domain-containing protein</fullName>
    </recommendedName>
</protein>
<gene>
    <name evidence="3" type="ORF">H5410_024172</name>
</gene>
<evidence type="ECO:0000313" key="4">
    <source>
        <dbReference type="Proteomes" id="UP000824120"/>
    </source>
</evidence>
<reference evidence="3 4" key="1">
    <citation type="submission" date="2020-09" db="EMBL/GenBank/DDBJ databases">
        <title>De no assembly of potato wild relative species, Solanum commersonii.</title>
        <authorList>
            <person name="Cho K."/>
        </authorList>
    </citation>
    <scope>NUCLEOTIDE SEQUENCE [LARGE SCALE GENOMIC DNA]</scope>
    <source>
        <strain evidence="3">LZ3.2</strain>
        <tissue evidence="3">Leaf</tissue>
    </source>
</reference>
<evidence type="ECO:0000259" key="2">
    <source>
        <dbReference type="Pfam" id="PF05057"/>
    </source>
</evidence>